<comment type="similarity">
    <text evidence="1">Belongs to the metallo-dependent hydrolases superfamily.</text>
</comment>
<accession>A0ABU2ZNE9</accession>
<keyword evidence="4" id="KW-1185">Reference proteome</keyword>
<comment type="caution">
    <text evidence="3">The sequence shown here is derived from an EMBL/GenBank/DDBJ whole genome shotgun (WGS) entry which is preliminary data.</text>
</comment>
<proteinExistence type="inferred from homology"/>
<dbReference type="SUPFAM" id="SSF51556">
    <property type="entry name" value="Metallo-dependent hydrolases"/>
    <property type="match status" value="1"/>
</dbReference>
<dbReference type="Pfam" id="PF04909">
    <property type="entry name" value="Amidohydro_2"/>
    <property type="match status" value="1"/>
</dbReference>
<dbReference type="InterPro" id="IPR006680">
    <property type="entry name" value="Amidohydro-rel"/>
</dbReference>
<dbReference type="Proteomes" id="UP001253545">
    <property type="component" value="Unassembled WGS sequence"/>
</dbReference>
<evidence type="ECO:0000259" key="2">
    <source>
        <dbReference type="Pfam" id="PF04909"/>
    </source>
</evidence>
<evidence type="ECO:0000313" key="3">
    <source>
        <dbReference type="EMBL" id="MDT0594153.1"/>
    </source>
</evidence>
<gene>
    <name evidence="3" type="ORF">RM552_04785</name>
</gene>
<dbReference type="InterPro" id="IPR032466">
    <property type="entry name" value="Metal_Hydrolase"/>
</dbReference>
<dbReference type="InterPro" id="IPR052350">
    <property type="entry name" value="Metallo-dep_Lactonases"/>
</dbReference>
<dbReference type="RefSeq" id="WP_311367635.1">
    <property type="nucleotide sequence ID" value="NZ_JAVRHX010000001.1"/>
</dbReference>
<sequence length="292" mass="34075">MTNHIFKVIDPHVHFFDLEKGRYAWLQPNNEPNWENKDLIAKNFGPQDLVLNNQMFLSGYVHIEAGFNNEQADTELAWLNTFEHRHKAIACCDLTQTHEDFKSNVIACEQFQSLQGFRHILDEDVNVILGHMNTQTNIAEINSGHYVFECQINANLEVSFDLLHHYIRQTPNIKWVINHAGKPDLSADDNGTFWQNNMRKFAEHKNVYVKFSGFEMSCTSYHYRDLVKCMAILTSIFPQERIMCASNFPVILLKHSYVEYWQTIIRVCNELNVDTDMLIYANAKKIYGFSDN</sequence>
<dbReference type="PANTHER" id="PTHR43569:SF2">
    <property type="entry name" value="AMIDOHYDROLASE-RELATED DOMAIN-CONTAINING PROTEIN"/>
    <property type="match status" value="1"/>
</dbReference>
<name>A0ABU2ZNE9_9ALTE</name>
<dbReference type="PANTHER" id="PTHR43569">
    <property type="entry name" value="AMIDOHYDROLASE"/>
    <property type="match status" value="1"/>
</dbReference>
<protein>
    <submittedName>
        <fullName evidence="3">Amidohydrolase family protein</fullName>
    </submittedName>
</protein>
<dbReference type="EMBL" id="JAVRHX010000001">
    <property type="protein sequence ID" value="MDT0594153.1"/>
    <property type="molecule type" value="Genomic_DNA"/>
</dbReference>
<evidence type="ECO:0000256" key="1">
    <source>
        <dbReference type="ARBA" id="ARBA00038310"/>
    </source>
</evidence>
<organism evidence="3 4">
    <name type="scientific">Glaciecola petra</name>
    <dbReference type="NCBI Taxonomy" id="3075602"/>
    <lineage>
        <taxon>Bacteria</taxon>
        <taxon>Pseudomonadati</taxon>
        <taxon>Pseudomonadota</taxon>
        <taxon>Gammaproteobacteria</taxon>
        <taxon>Alteromonadales</taxon>
        <taxon>Alteromonadaceae</taxon>
        <taxon>Glaciecola</taxon>
    </lineage>
</organism>
<evidence type="ECO:0000313" key="4">
    <source>
        <dbReference type="Proteomes" id="UP001253545"/>
    </source>
</evidence>
<dbReference type="Gene3D" id="3.20.20.140">
    <property type="entry name" value="Metal-dependent hydrolases"/>
    <property type="match status" value="1"/>
</dbReference>
<feature type="domain" description="Amidohydrolase-related" evidence="2">
    <location>
        <begin position="9"/>
        <end position="289"/>
    </location>
</feature>
<reference evidence="3 4" key="1">
    <citation type="submission" date="2023-09" db="EMBL/GenBank/DDBJ databases">
        <authorList>
            <person name="Rey-Velasco X."/>
        </authorList>
    </citation>
    <scope>NUCLEOTIDE SEQUENCE [LARGE SCALE GENOMIC DNA]</scope>
    <source>
        <strain evidence="3 4">P117</strain>
    </source>
</reference>